<dbReference type="OMA" id="CHHHENH"/>
<dbReference type="Gramene" id="ESQ36905">
    <property type="protein sequence ID" value="ESQ36905"/>
    <property type="gene ID" value="EUTSA_v10002520mg"/>
</dbReference>
<evidence type="ECO:0000259" key="11">
    <source>
        <dbReference type="PROSITE" id="PS50011"/>
    </source>
</evidence>
<evidence type="ECO:0000256" key="10">
    <source>
        <dbReference type="SAM" id="MobiDB-lite"/>
    </source>
</evidence>
<dbReference type="AlphaFoldDB" id="V4KGI9"/>
<dbReference type="InterPro" id="IPR008271">
    <property type="entry name" value="Ser/Thr_kinase_AS"/>
</dbReference>
<evidence type="ECO:0000313" key="13">
    <source>
        <dbReference type="Proteomes" id="UP000030689"/>
    </source>
</evidence>
<gene>
    <name evidence="12" type="ORF">EUTSA_v10002520mg</name>
</gene>
<feature type="region of interest" description="Disordered" evidence="10">
    <location>
        <begin position="377"/>
        <end position="462"/>
    </location>
</feature>
<keyword evidence="3" id="KW-0472">Membrane</keyword>
<dbReference type="InterPro" id="IPR001245">
    <property type="entry name" value="Ser-Thr/Tyr_kinase_cat_dom"/>
</dbReference>
<dbReference type="OrthoDB" id="4062651at2759"/>
<dbReference type="eggNOG" id="KOG1187">
    <property type="taxonomic scope" value="Eukaryota"/>
</dbReference>
<dbReference type="GO" id="GO:1903428">
    <property type="term" value="P:positive regulation of reactive oxygen species biosynthetic process"/>
    <property type="evidence" value="ECO:0007669"/>
    <property type="project" value="EnsemblPlants"/>
</dbReference>
<dbReference type="GO" id="GO:0005886">
    <property type="term" value="C:plasma membrane"/>
    <property type="evidence" value="ECO:0007669"/>
    <property type="project" value="UniProtKB-SubCell"/>
</dbReference>
<evidence type="ECO:0000256" key="1">
    <source>
        <dbReference type="ARBA" id="ARBA00004236"/>
    </source>
</evidence>
<dbReference type="EMBL" id="KI517609">
    <property type="protein sequence ID" value="ESQ36905.1"/>
    <property type="molecule type" value="Genomic_DNA"/>
</dbReference>
<dbReference type="Gene3D" id="1.10.510.10">
    <property type="entry name" value="Transferase(Phosphotransferase) domain 1"/>
    <property type="match status" value="1"/>
</dbReference>
<keyword evidence="4" id="KW-0723">Serine/threonine-protein kinase</keyword>
<protein>
    <recommendedName>
        <fullName evidence="2">non-specific serine/threonine protein kinase</fullName>
        <ecNumber evidence="2">2.7.11.1</ecNumber>
    </recommendedName>
</protein>
<keyword evidence="7" id="KW-0418">Kinase</keyword>
<dbReference type="KEGG" id="eus:EUTSA_v10002520mg"/>
<dbReference type="GO" id="GO:0050832">
    <property type="term" value="P:defense response to fungus"/>
    <property type="evidence" value="ECO:0007669"/>
    <property type="project" value="EnsemblPlants"/>
</dbReference>
<dbReference type="SUPFAM" id="SSF56112">
    <property type="entry name" value="Protein kinase-like (PK-like)"/>
    <property type="match status" value="1"/>
</dbReference>
<evidence type="ECO:0000313" key="12">
    <source>
        <dbReference type="EMBL" id="ESQ36905.1"/>
    </source>
</evidence>
<dbReference type="FunFam" id="3.30.200.20:FF:000228">
    <property type="entry name" value="Serine/threonine-protein kinase BIK1"/>
    <property type="match status" value="1"/>
</dbReference>
<dbReference type="InterPro" id="IPR050823">
    <property type="entry name" value="Plant_Ser_Thr_Prot_Kinase"/>
</dbReference>
<dbReference type="InterPro" id="IPR011009">
    <property type="entry name" value="Kinase-like_dom_sf"/>
</dbReference>
<dbReference type="GO" id="GO:0005524">
    <property type="term" value="F:ATP binding"/>
    <property type="evidence" value="ECO:0007669"/>
    <property type="project" value="UniProtKB-KW"/>
</dbReference>
<evidence type="ECO:0000256" key="4">
    <source>
        <dbReference type="ARBA" id="ARBA00022527"/>
    </source>
</evidence>
<dbReference type="SMART" id="SM00220">
    <property type="entry name" value="S_TKc"/>
    <property type="match status" value="1"/>
</dbReference>
<dbReference type="PANTHER" id="PTHR45621">
    <property type="entry name" value="OS01G0588500 PROTEIN-RELATED"/>
    <property type="match status" value="1"/>
</dbReference>
<evidence type="ECO:0000256" key="2">
    <source>
        <dbReference type="ARBA" id="ARBA00012513"/>
    </source>
</evidence>
<feature type="compositionally biased region" description="Polar residues" evidence="10">
    <location>
        <begin position="422"/>
        <end position="433"/>
    </location>
</feature>
<dbReference type="Pfam" id="PF07714">
    <property type="entry name" value="PK_Tyr_Ser-Thr"/>
    <property type="match status" value="1"/>
</dbReference>
<proteinExistence type="predicted"/>
<name>V4KGI9_EUTSA</name>
<evidence type="ECO:0000256" key="6">
    <source>
        <dbReference type="ARBA" id="ARBA00022741"/>
    </source>
</evidence>
<sequence length="462" mass="51620">MAVKKKLSWRSLVAGCLGDPETIMAPSEKPKRKDDVIKKQSSFQRLSILDLSNPSSNTLSEDLSISLAGSDLHKFTLAELKVITQSFSSTNFLGEGGFGPVHKGFVDDKLRPGLKAQPVAVKLLDLEGLQGHREWLTEVMFLGQLKHKNLVKLIGYCCEEEHRTLVYEFMPRGSLENQLFRRYSASLPWSTRMKIAHGAATGLQFLHEAENPVIYRDFKASNILLDSDYTAKLSDFGLAKDGPEGDDTHVSTRVMGTQGYAAPEYIMTGHLTARSDVYSFGVVLLELLTGRRSVDKKRSSREQNLVDWARPMLNDARKLCRIMDPRLEGQYSEIAAKKAASLAYLCLSHRPKNRPCMSAVVSILNDLKDYNDIPMGTFTYTVPNTPEKSDNRDEEGRRKEVNKPRKSHHHRESNHLRLSPTAAKSPTAKSPTAKSPGGGNHRRTLRNGLNSPLRSEVGGERY</sequence>
<dbReference type="PROSITE" id="PS00108">
    <property type="entry name" value="PROTEIN_KINASE_ST"/>
    <property type="match status" value="1"/>
</dbReference>
<accession>V4KGI9</accession>
<dbReference type="GO" id="GO:0004674">
    <property type="term" value="F:protein serine/threonine kinase activity"/>
    <property type="evidence" value="ECO:0007669"/>
    <property type="project" value="UniProtKB-KW"/>
</dbReference>
<dbReference type="EC" id="2.7.11.1" evidence="2"/>
<dbReference type="GO" id="GO:0032491">
    <property type="term" value="P:detection of molecule of fungal origin"/>
    <property type="evidence" value="ECO:0007669"/>
    <property type="project" value="EnsemblPlants"/>
</dbReference>
<evidence type="ECO:0000256" key="9">
    <source>
        <dbReference type="ARBA" id="ARBA00022840"/>
    </source>
</evidence>
<dbReference type="GO" id="GO:0042742">
    <property type="term" value="P:defense response to bacterium"/>
    <property type="evidence" value="ECO:0007669"/>
    <property type="project" value="EnsemblPlants"/>
</dbReference>
<keyword evidence="6" id="KW-0547">Nucleotide-binding</keyword>
<dbReference type="PROSITE" id="PS50011">
    <property type="entry name" value="PROTEIN_KINASE_DOM"/>
    <property type="match status" value="1"/>
</dbReference>
<reference evidence="12 13" key="1">
    <citation type="journal article" date="2013" name="Front. Plant Sci.">
        <title>The Reference Genome of the Halophytic Plant Eutrema salsugineum.</title>
        <authorList>
            <person name="Yang R."/>
            <person name="Jarvis D.E."/>
            <person name="Chen H."/>
            <person name="Beilstein M.A."/>
            <person name="Grimwood J."/>
            <person name="Jenkins J."/>
            <person name="Shu S."/>
            <person name="Prochnik S."/>
            <person name="Xin M."/>
            <person name="Ma C."/>
            <person name="Schmutz J."/>
            <person name="Wing R.A."/>
            <person name="Mitchell-Olds T."/>
            <person name="Schumaker K.S."/>
            <person name="Wang X."/>
        </authorList>
    </citation>
    <scope>NUCLEOTIDE SEQUENCE [LARGE SCALE GENOMIC DNA]</scope>
</reference>
<organism evidence="12 13">
    <name type="scientific">Eutrema salsugineum</name>
    <name type="common">Saltwater cress</name>
    <name type="synonym">Sisymbrium salsugineum</name>
    <dbReference type="NCBI Taxonomy" id="72664"/>
    <lineage>
        <taxon>Eukaryota</taxon>
        <taxon>Viridiplantae</taxon>
        <taxon>Streptophyta</taxon>
        <taxon>Embryophyta</taxon>
        <taxon>Tracheophyta</taxon>
        <taxon>Spermatophyta</taxon>
        <taxon>Magnoliopsida</taxon>
        <taxon>eudicotyledons</taxon>
        <taxon>Gunneridae</taxon>
        <taxon>Pentapetalae</taxon>
        <taxon>rosids</taxon>
        <taxon>malvids</taxon>
        <taxon>Brassicales</taxon>
        <taxon>Brassicaceae</taxon>
        <taxon>Eutremeae</taxon>
        <taxon>Eutrema</taxon>
    </lineage>
</organism>
<feature type="domain" description="Protein kinase" evidence="11">
    <location>
        <begin position="87"/>
        <end position="367"/>
    </location>
</feature>
<comment type="subcellular location">
    <subcellularLocation>
        <location evidence="1">Cell membrane</location>
    </subcellularLocation>
</comment>
<keyword evidence="3" id="KW-1003">Cell membrane</keyword>
<feature type="compositionally biased region" description="Basic and acidic residues" evidence="10">
    <location>
        <begin position="387"/>
        <end position="403"/>
    </location>
</feature>
<dbReference type="STRING" id="72664.V4KGI9"/>
<dbReference type="CDD" id="cd14066">
    <property type="entry name" value="STKc_IRAK"/>
    <property type="match status" value="1"/>
</dbReference>
<dbReference type="Gene3D" id="3.30.200.20">
    <property type="entry name" value="Phosphorylase Kinase, domain 1"/>
    <property type="match status" value="1"/>
</dbReference>
<keyword evidence="8" id="KW-0611">Plant defense</keyword>
<evidence type="ECO:0000256" key="5">
    <source>
        <dbReference type="ARBA" id="ARBA00022679"/>
    </source>
</evidence>
<evidence type="ECO:0000256" key="7">
    <source>
        <dbReference type="ARBA" id="ARBA00022777"/>
    </source>
</evidence>
<dbReference type="FunFam" id="1.10.510.10:FF:000258">
    <property type="entry name" value="Probable serine/threonine-protein kinase PBL8"/>
    <property type="match status" value="1"/>
</dbReference>
<evidence type="ECO:0000256" key="3">
    <source>
        <dbReference type="ARBA" id="ARBA00022475"/>
    </source>
</evidence>
<dbReference type="Proteomes" id="UP000030689">
    <property type="component" value="Unassembled WGS sequence"/>
</dbReference>
<keyword evidence="13" id="KW-1185">Reference proteome</keyword>
<keyword evidence="9" id="KW-0067">ATP-binding</keyword>
<evidence type="ECO:0000256" key="8">
    <source>
        <dbReference type="ARBA" id="ARBA00022821"/>
    </source>
</evidence>
<dbReference type="InterPro" id="IPR000719">
    <property type="entry name" value="Prot_kinase_dom"/>
</dbReference>
<keyword evidence="5" id="KW-0808">Transferase</keyword>